<evidence type="ECO:0000256" key="1">
    <source>
        <dbReference type="ARBA" id="ARBA00005436"/>
    </source>
</evidence>
<evidence type="ECO:0000313" key="5">
    <source>
        <dbReference type="EMBL" id="PXF47562.1"/>
    </source>
</evidence>
<feature type="region of interest" description="Disordered" evidence="4">
    <location>
        <begin position="62"/>
        <end position="107"/>
    </location>
</feature>
<dbReference type="PANTHER" id="PTHR21141:SF5">
    <property type="entry name" value="LARGE RIBOSOMAL SUBUNIT PROTEIN P2"/>
    <property type="match status" value="1"/>
</dbReference>
<gene>
    <name evidence="5" type="ORF">BWQ96_02706</name>
</gene>
<reference evidence="5 6" key="1">
    <citation type="journal article" date="2018" name="Mol. Biol. Evol.">
        <title>Analysis of the draft genome of the red seaweed Gracilariopsis chorda provides insights into genome size evolution in Rhodophyta.</title>
        <authorList>
            <person name="Lee J."/>
            <person name="Yang E.C."/>
            <person name="Graf L."/>
            <person name="Yang J.H."/>
            <person name="Qiu H."/>
            <person name="Zel Zion U."/>
            <person name="Chan C.X."/>
            <person name="Stephens T.G."/>
            <person name="Weber A.P.M."/>
            <person name="Boo G.H."/>
            <person name="Boo S.M."/>
            <person name="Kim K.M."/>
            <person name="Shin Y."/>
            <person name="Jung M."/>
            <person name="Lee S.J."/>
            <person name="Yim H.S."/>
            <person name="Lee J.H."/>
            <person name="Bhattacharya D."/>
            <person name="Yoon H.S."/>
        </authorList>
    </citation>
    <scope>NUCLEOTIDE SEQUENCE [LARGE SCALE GENOMIC DNA]</scope>
    <source>
        <strain evidence="5 6">SKKU-2015</strain>
        <tissue evidence="5">Whole body</tissue>
    </source>
</reference>
<accession>A0A2V3IZH6</accession>
<evidence type="ECO:0000256" key="4">
    <source>
        <dbReference type="SAM" id="MobiDB-lite"/>
    </source>
</evidence>
<dbReference type="Gene3D" id="1.10.10.1410">
    <property type="match status" value="1"/>
</dbReference>
<comment type="caution">
    <text evidence="5">The sequence shown here is derived from an EMBL/GenBank/DDBJ whole genome shotgun (WGS) entry which is preliminary data.</text>
</comment>
<evidence type="ECO:0000313" key="6">
    <source>
        <dbReference type="Proteomes" id="UP000247409"/>
    </source>
</evidence>
<dbReference type="FunFam" id="1.10.10.1410:FF:000002">
    <property type="entry name" value="60S acidic ribosomal protein P2"/>
    <property type="match status" value="1"/>
</dbReference>
<comment type="similarity">
    <text evidence="1">Belongs to the eukaryotic ribosomal protein P1/P2 family.</text>
</comment>
<dbReference type="STRING" id="448386.A0A2V3IZH6"/>
<name>A0A2V3IZH6_9FLOR</name>
<proteinExistence type="inferred from homology"/>
<dbReference type="EMBL" id="NBIV01000023">
    <property type="protein sequence ID" value="PXF47562.1"/>
    <property type="molecule type" value="Genomic_DNA"/>
</dbReference>
<dbReference type="AlphaFoldDB" id="A0A2V3IZH6"/>
<dbReference type="InterPro" id="IPR038716">
    <property type="entry name" value="P1/P2_N_sf"/>
</dbReference>
<sequence length="107" mass="11285">MKYLGAFMLAYLGGKPSPSADDIKKILDSAGVDYEDDVLSTVMSQLEGKDIMEVMEEGKSKLASVPSGGGAVAAGGAGAAEEAAQEEAPKEESEEEEEEEMDFDLFD</sequence>
<dbReference type="GO" id="GO:0002182">
    <property type="term" value="P:cytoplasmic translational elongation"/>
    <property type="evidence" value="ECO:0007669"/>
    <property type="project" value="InterPro"/>
</dbReference>
<dbReference type="Proteomes" id="UP000247409">
    <property type="component" value="Unassembled WGS sequence"/>
</dbReference>
<evidence type="ECO:0000256" key="3">
    <source>
        <dbReference type="ARBA" id="ARBA00023274"/>
    </source>
</evidence>
<keyword evidence="6" id="KW-1185">Reference proteome</keyword>
<dbReference type="HAMAP" id="MF_01478">
    <property type="entry name" value="Ribosomal_L12_arch"/>
    <property type="match status" value="1"/>
</dbReference>
<keyword evidence="2 5" id="KW-0689">Ribosomal protein</keyword>
<evidence type="ECO:0000256" key="2">
    <source>
        <dbReference type="ARBA" id="ARBA00022980"/>
    </source>
</evidence>
<dbReference type="OrthoDB" id="1227494at2759"/>
<dbReference type="PANTHER" id="PTHR21141">
    <property type="entry name" value="60S ACIDIC RIBOSOMAL PROTEIN FAMILY MEMBER"/>
    <property type="match status" value="1"/>
</dbReference>
<dbReference type="InterPro" id="IPR027534">
    <property type="entry name" value="Ribosomal_P1/P2"/>
</dbReference>
<dbReference type="Pfam" id="PF00428">
    <property type="entry name" value="Ribosomal_60s"/>
    <property type="match status" value="1"/>
</dbReference>
<dbReference type="GO" id="GO:0022625">
    <property type="term" value="C:cytosolic large ribosomal subunit"/>
    <property type="evidence" value="ECO:0007669"/>
    <property type="project" value="InterPro"/>
</dbReference>
<protein>
    <submittedName>
        <fullName evidence="5">60S acidic ribosomal protein P2</fullName>
    </submittedName>
</protein>
<dbReference type="GO" id="GO:0003735">
    <property type="term" value="F:structural constituent of ribosome"/>
    <property type="evidence" value="ECO:0007669"/>
    <property type="project" value="InterPro"/>
</dbReference>
<keyword evidence="3" id="KW-0687">Ribonucleoprotein</keyword>
<organism evidence="5 6">
    <name type="scientific">Gracilariopsis chorda</name>
    <dbReference type="NCBI Taxonomy" id="448386"/>
    <lineage>
        <taxon>Eukaryota</taxon>
        <taxon>Rhodophyta</taxon>
        <taxon>Florideophyceae</taxon>
        <taxon>Rhodymeniophycidae</taxon>
        <taxon>Gracilariales</taxon>
        <taxon>Gracilariaceae</taxon>
        <taxon>Gracilariopsis</taxon>
    </lineage>
</organism>
<feature type="compositionally biased region" description="Gly residues" evidence="4">
    <location>
        <begin position="67"/>
        <end position="78"/>
    </location>
</feature>
<dbReference type="CDD" id="cd05833">
    <property type="entry name" value="Ribosomal_P2"/>
    <property type="match status" value="1"/>
</dbReference>
<feature type="compositionally biased region" description="Acidic residues" evidence="4">
    <location>
        <begin position="92"/>
        <end position="107"/>
    </location>
</feature>
<dbReference type="InterPro" id="IPR044076">
    <property type="entry name" value="Ribosomal_P2"/>
</dbReference>